<dbReference type="EMBL" id="CM043032">
    <property type="protein sequence ID" value="KAI4582700.1"/>
    <property type="molecule type" value="Genomic_DNA"/>
</dbReference>
<sequence>MLLSSLLKVVVASLCLGSIIAQKVTQDQPQVLVQEKEAVTLDCKYDTTVRSQQNTVEQSPASLPVPEGAVASLGCTYSDSASQYFTWYRQYPGKGPEFLLNVYLDKDKDEGKFKAQSNKTNKHASLHIRDSEPSDSATYLCAVSTQCSPGTCRLCPNLLGPWQRLLESLGCRAQTFCHLSRCKCGLRVTVEKHFNKAPQLLLKGLTADKKVEHEGFQATLVQSDRSFHLQKRAVQASDSAVYYCALLVAPEMLLPKKGTEAQGKARAVLALLGMSPTGFGSPVVNVPISAAPPDKPPVLTEKSRHNYKNAEFNSYNNFNIPGGCSPHPYLTGGMSEQPSEGSIMAQKVTQNRSEISVLEKEDVTLNCAYEANSYTYYLFWYKQPPSGEMIFLIHQESYNELDTTKGLRGEDRVEQSPQTLGIQEGDSLSLNCSYTVNGFRGLQWYRQDPGKGPELLFLLYSVGDEKQEERLRATLLKKGSSLHFEAPKPEDSATYLCAVQTQCSPGTCRLYPNPEAAALE</sequence>
<protein>
    <submittedName>
        <fullName evidence="1">Uncharacterized protein</fullName>
    </submittedName>
</protein>
<name>A0ACB9UZL3_9CETA</name>
<reference evidence="1" key="1">
    <citation type="submission" date="2022-03" db="EMBL/GenBank/DDBJ databases">
        <title>Genomic analyses of argali, domestic sheep and their hybrids provide insights into chromosomal evolution, heterosis and genetic basis of agronomic traits.</title>
        <authorList>
            <person name="Li M."/>
        </authorList>
    </citation>
    <scope>NUCLEOTIDE SEQUENCE</scope>
    <source>
        <strain evidence="1">F1 hybrid</strain>
    </source>
</reference>
<organism evidence="1 2">
    <name type="scientific">Ovis ammon polii x Ovis aries</name>
    <dbReference type="NCBI Taxonomy" id="2918886"/>
    <lineage>
        <taxon>Eukaryota</taxon>
        <taxon>Metazoa</taxon>
        <taxon>Chordata</taxon>
        <taxon>Craniata</taxon>
        <taxon>Vertebrata</taxon>
        <taxon>Euteleostomi</taxon>
        <taxon>Mammalia</taxon>
        <taxon>Eutheria</taxon>
        <taxon>Laurasiatheria</taxon>
        <taxon>Artiodactyla</taxon>
        <taxon>Ruminantia</taxon>
        <taxon>Pecora</taxon>
        <taxon>Bovidae</taxon>
        <taxon>Caprinae</taxon>
        <taxon>Ovis</taxon>
    </lineage>
</organism>
<evidence type="ECO:0000313" key="1">
    <source>
        <dbReference type="EMBL" id="KAI4582700.1"/>
    </source>
</evidence>
<dbReference type="Proteomes" id="UP001057279">
    <property type="component" value="Linkage Group LG07"/>
</dbReference>
<gene>
    <name evidence="1" type="ORF">MJG53_007913</name>
</gene>
<comment type="caution">
    <text evidence="1">The sequence shown here is derived from an EMBL/GenBank/DDBJ whole genome shotgun (WGS) entry which is preliminary data.</text>
</comment>
<keyword evidence="2" id="KW-1185">Reference proteome</keyword>
<evidence type="ECO:0000313" key="2">
    <source>
        <dbReference type="Proteomes" id="UP001057279"/>
    </source>
</evidence>
<proteinExistence type="predicted"/>
<accession>A0ACB9UZL3</accession>